<accession>A0A1X7JBV5</accession>
<dbReference type="OrthoDB" id="5116787at2"/>
<organism evidence="2 3">
    <name type="scientific">Agreia pratensis</name>
    <dbReference type="NCBI Taxonomy" id="150121"/>
    <lineage>
        <taxon>Bacteria</taxon>
        <taxon>Bacillati</taxon>
        <taxon>Actinomycetota</taxon>
        <taxon>Actinomycetes</taxon>
        <taxon>Micrococcales</taxon>
        <taxon>Microbacteriaceae</taxon>
        <taxon>Agreia</taxon>
    </lineage>
</organism>
<sequence length="164" mass="18313">MDQNQWLGDLPTWITAGAVIFAALQFLADKKLRMTEEARESKAQATGLTAWTVSDITKTPKPLGAVVSNTSGSTFHDIELTVQFGGRQTDRPIRLEILPPGRYFIAYDPHGQFLWKFPVGVEHYDGKLQPYMNAAGFQIVSMRFADNLNQRWSTDAHAVLTSAQ</sequence>
<gene>
    <name evidence="2" type="ORF">SAMN06296010_1214</name>
</gene>
<dbReference type="Proteomes" id="UP000193244">
    <property type="component" value="Unassembled WGS sequence"/>
</dbReference>
<dbReference type="AlphaFoldDB" id="A0A1X7JBV5"/>
<keyword evidence="3" id="KW-1185">Reference proteome</keyword>
<proteinExistence type="predicted"/>
<dbReference type="EMBL" id="FXAY01000002">
    <property type="protein sequence ID" value="SMG24986.1"/>
    <property type="molecule type" value="Genomic_DNA"/>
</dbReference>
<keyword evidence="1" id="KW-0812">Transmembrane</keyword>
<evidence type="ECO:0000256" key="1">
    <source>
        <dbReference type="SAM" id="Phobius"/>
    </source>
</evidence>
<name>A0A1X7JBV5_9MICO</name>
<feature type="transmembrane region" description="Helical" evidence="1">
    <location>
        <begin position="12"/>
        <end position="28"/>
    </location>
</feature>
<keyword evidence="1" id="KW-1133">Transmembrane helix</keyword>
<keyword evidence="1" id="KW-0472">Membrane</keyword>
<evidence type="ECO:0000313" key="2">
    <source>
        <dbReference type="EMBL" id="SMG24986.1"/>
    </source>
</evidence>
<protein>
    <submittedName>
        <fullName evidence="2">Uncharacterized protein</fullName>
    </submittedName>
</protein>
<dbReference type="RefSeq" id="WP_085484054.1">
    <property type="nucleotide sequence ID" value="NZ_FXAY01000002.1"/>
</dbReference>
<dbReference type="STRING" id="150121.SAMN06296010_1214"/>
<reference evidence="3" key="1">
    <citation type="submission" date="2017-04" db="EMBL/GenBank/DDBJ databases">
        <authorList>
            <person name="Varghese N."/>
            <person name="Submissions S."/>
        </authorList>
    </citation>
    <scope>NUCLEOTIDE SEQUENCE [LARGE SCALE GENOMIC DNA]</scope>
    <source>
        <strain evidence="3">VKM Ac-2510</strain>
    </source>
</reference>
<evidence type="ECO:0000313" key="3">
    <source>
        <dbReference type="Proteomes" id="UP000193244"/>
    </source>
</evidence>